<proteinExistence type="predicted"/>
<reference evidence="1" key="1">
    <citation type="journal article" date="2019" name="Sci. Rep.">
        <title>Draft genome of Tanacetum cinerariifolium, the natural source of mosquito coil.</title>
        <authorList>
            <person name="Yamashiro T."/>
            <person name="Shiraishi A."/>
            <person name="Satake H."/>
            <person name="Nakayama K."/>
        </authorList>
    </citation>
    <scope>NUCLEOTIDE SEQUENCE</scope>
</reference>
<feature type="non-terminal residue" evidence="1">
    <location>
        <position position="1"/>
    </location>
</feature>
<accession>A0A699QLM1</accession>
<sequence>GQSTEVDVPPDIIIDVVDEYDDITGDEDALPLDLVESDNEDLINVDDDGVDKMSADVAQSHGGDGGGEDRPLHTMYPAVAWVALLTEAKANESP</sequence>
<name>A0A699QLM1_TANCI</name>
<protein>
    <submittedName>
        <fullName evidence="1">Uncharacterized protein</fullName>
    </submittedName>
</protein>
<dbReference type="EMBL" id="BKCJ011038058">
    <property type="protein sequence ID" value="GFC72480.1"/>
    <property type="molecule type" value="Genomic_DNA"/>
</dbReference>
<gene>
    <name evidence="1" type="ORF">Tci_844450</name>
</gene>
<organism evidence="1">
    <name type="scientific">Tanacetum cinerariifolium</name>
    <name type="common">Dalmatian daisy</name>
    <name type="synonym">Chrysanthemum cinerariifolium</name>
    <dbReference type="NCBI Taxonomy" id="118510"/>
    <lineage>
        <taxon>Eukaryota</taxon>
        <taxon>Viridiplantae</taxon>
        <taxon>Streptophyta</taxon>
        <taxon>Embryophyta</taxon>
        <taxon>Tracheophyta</taxon>
        <taxon>Spermatophyta</taxon>
        <taxon>Magnoliopsida</taxon>
        <taxon>eudicotyledons</taxon>
        <taxon>Gunneridae</taxon>
        <taxon>Pentapetalae</taxon>
        <taxon>asterids</taxon>
        <taxon>campanulids</taxon>
        <taxon>Asterales</taxon>
        <taxon>Asteraceae</taxon>
        <taxon>Asteroideae</taxon>
        <taxon>Anthemideae</taxon>
        <taxon>Anthemidinae</taxon>
        <taxon>Tanacetum</taxon>
    </lineage>
</organism>
<feature type="non-terminal residue" evidence="1">
    <location>
        <position position="94"/>
    </location>
</feature>
<evidence type="ECO:0000313" key="1">
    <source>
        <dbReference type="EMBL" id="GFC72480.1"/>
    </source>
</evidence>
<dbReference type="AlphaFoldDB" id="A0A699QLM1"/>
<comment type="caution">
    <text evidence="1">The sequence shown here is derived from an EMBL/GenBank/DDBJ whole genome shotgun (WGS) entry which is preliminary data.</text>
</comment>